<feature type="compositionally biased region" description="Low complexity" evidence="1">
    <location>
        <begin position="25"/>
        <end position="35"/>
    </location>
</feature>
<sequence>MERGEPTLIPEWLKSSGSATGGGATTHQTASSSSQSDDHVVPKSARNKSLANLSDRDIGRSFVLDRTSSSYFSRSSSTNGPSHSRPFSSFGRSSRDRDWEKDTYDSFYNEKCDHRPRDYSDHLGSIFPPRFEKEVLRRSQSMTTGKRGEFWPRKVAYDSSNGNKKTHDNGNGVLPGGNDISSGHKNAFERDFPSLGAEERQATPEIRRVSSPGLSTAIQSLSIGTSSAIGGDRWTSALAEVPVIAGSAGTGGSVPQVVPATSVAAASSVTGSLNMAETLAQGPSRAHATSQSSTGIQRLEELAIKQSRKFIPMTSSMPKALGLNPLEKPKPKIGQQQRQITSSHLVNHSPRGGPAKSDVSKASTVGKLHVLKPARERNGVSPTVKDSLSPTSGSKVANSPLTVAPSVVGSAPPRSPVINLNLANSERKHALTTLEKRPTSQAQSRSDFFNLMRKKSMTNCSSVPGSGPAVSLSVLDKSDESEADTAPVTPQGGDAPLPDTSVEDWSNDKRSDMISNGDVSDRGEETLTNGKNHSSSDTILYSEEEEAAFLRSLGWEENAGEDEGLTEEEINAFYRSANEYIKSKPSSRIFQGTRPKFLEPLNLQMESVGGGASSGFSSSDSKLES</sequence>
<feature type="region of interest" description="Disordered" evidence="1">
    <location>
        <begin position="458"/>
        <end position="540"/>
    </location>
</feature>
<evidence type="ECO:0000313" key="2">
    <source>
        <dbReference type="EMBL" id="KAA8536518.1"/>
    </source>
</evidence>
<feature type="region of interest" description="Disordered" evidence="1">
    <location>
        <begin position="1"/>
        <end position="52"/>
    </location>
</feature>
<feature type="compositionally biased region" description="Low complexity" evidence="1">
    <location>
        <begin position="69"/>
        <end position="92"/>
    </location>
</feature>
<feature type="region of interest" description="Disordered" evidence="1">
    <location>
        <begin position="156"/>
        <end position="179"/>
    </location>
</feature>
<dbReference type="EMBL" id="CM018039">
    <property type="protein sequence ID" value="KAA8536518.1"/>
    <property type="molecule type" value="Genomic_DNA"/>
</dbReference>
<evidence type="ECO:0000313" key="3">
    <source>
        <dbReference type="Proteomes" id="UP000325577"/>
    </source>
</evidence>
<feature type="region of interest" description="Disordered" evidence="1">
    <location>
        <begin position="336"/>
        <end position="399"/>
    </location>
</feature>
<proteinExistence type="predicted"/>
<name>A0A5J5B1N5_9ASTE</name>
<reference evidence="2 3" key="1">
    <citation type="submission" date="2019-09" db="EMBL/GenBank/DDBJ databases">
        <title>A chromosome-level genome assembly of the Chinese tupelo Nyssa sinensis.</title>
        <authorList>
            <person name="Yang X."/>
            <person name="Kang M."/>
            <person name="Yang Y."/>
            <person name="Xiong H."/>
            <person name="Wang M."/>
            <person name="Zhang Z."/>
            <person name="Wang Z."/>
            <person name="Wu H."/>
            <person name="Ma T."/>
            <person name="Liu J."/>
            <person name="Xi Z."/>
        </authorList>
    </citation>
    <scope>NUCLEOTIDE SEQUENCE [LARGE SCALE GENOMIC DNA]</scope>
    <source>
        <strain evidence="2">J267</strain>
        <tissue evidence="2">Leaf</tissue>
    </source>
</reference>
<dbReference type="OrthoDB" id="1917528at2759"/>
<dbReference type="AlphaFoldDB" id="A0A5J5B1N5"/>
<evidence type="ECO:0000256" key="1">
    <source>
        <dbReference type="SAM" id="MobiDB-lite"/>
    </source>
</evidence>
<dbReference type="PANTHER" id="PTHR34112:SF13">
    <property type="entry name" value="OS04G0448200 PROTEIN"/>
    <property type="match status" value="1"/>
</dbReference>
<accession>A0A5J5B1N5</accession>
<keyword evidence="3" id="KW-1185">Reference proteome</keyword>
<organism evidence="2 3">
    <name type="scientific">Nyssa sinensis</name>
    <dbReference type="NCBI Taxonomy" id="561372"/>
    <lineage>
        <taxon>Eukaryota</taxon>
        <taxon>Viridiplantae</taxon>
        <taxon>Streptophyta</taxon>
        <taxon>Embryophyta</taxon>
        <taxon>Tracheophyta</taxon>
        <taxon>Spermatophyta</taxon>
        <taxon>Magnoliopsida</taxon>
        <taxon>eudicotyledons</taxon>
        <taxon>Gunneridae</taxon>
        <taxon>Pentapetalae</taxon>
        <taxon>asterids</taxon>
        <taxon>Cornales</taxon>
        <taxon>Nyssaceae</taxon>
        <taxon>Nyssa</taxon>
    </lineage>
</organism>
<feature type="compositionally biased region" description="Polar residues" evidence="1">
    <location>
        <begin position="336"/>
        <end position="346"/>
    </location>
</feature>
<feature type="compositionally biased region" description="Polar residues" evidence="1">
    <location>
        <begin position="380"/>
        <end position="399"/>
    </location>
</feature>
<protein>
    <submittedName>
        <fullName evidence="2">Uncharacterized protein</fullName>
    </submittedName>
</protein>
<gene>
    <name evidence="2" type="ORF">F0562_028996</name>
</gene>
<feature type="compositionally biased region" description="Polar residues" evidence="1">
    <location>
        <begin position="526"/>
        <end position="539"/>
    </location>
</feature>
<dbReference type="Proteomes" id="UP000325577">
    <property type="component" value="Linkage Group LG16"/>
</dbReference>
<feature type="region of interest" description="Disordered" evidence="1">
    <location>
        <begin position="69"/>
        <end position="98"/>
    </location>
</feature>
<dbReference type="PANTHER" id="PTHR34112">
    <property type="entry name" value="C-JUN-AMINO-TERMINAL KINASE-INTERACTING PROTEIN"/>
    <property type="match status" value="1"/>
</dbReference>